<dbReference type="GO" id="GO:0070979">
    <property type="term" value="P:protein K11-linked ubiquitination"/>
    <property type="evidence" value="ECO:0007669"/>
    <property type="project" value="TreeGrafter"/>
</dbReference>
<dbReference type="OMA" id="DANMGMA"/>
<evidence type="ECO:0000313" key="21">
    <source>
        <dbReference type="EnsemblMetazoa" id="PHUM541170-PA"/>
    </source>
</evidence>
<evidence type="ECO:0000256" key="2">
    <source>
        <dbReference type="ARBA" id="ARBA00004186"/>
    </source>
</evidence>
<dbReference type="Proteomes" id="UP000009046">
    <property type="component" value="Unassembled WGS sequence"/>
</dbReference>
<dbReference type="InterPro" id="IPR037679">
    <property type="entry name" value="Apc5"/>
</dbReference>
<evidence type="ECO:0000256" key="17">
    <source>
        <dbReference type="ARBA" id="ARBA00045696"/>
    </source>
</evidence>
<evidence type="ECO:0000256" key="12">
    <source>
        <dbReference type="ARBA" id="ARBA00022803"/>
    </source>
</evidence>
<evidence type="ECO:0000256" key="11">
    <source>
        <dbReference type="ARBA" id="ARBA00022786"/>
    </source>
</evidence>
<dbReference type="FunCoup" id="E0W008">
    <property type="interactions" value="1179"/>
</dbReference>
<organism>
    <name type="scientific">Pediculus humanus subsp. corporis</name>
    <name type="common">Body louse</name>
    <dbReference type="NCBI Taxonomy" id="121224"/>
    <lineage>
        <taxon>Eukaryota</taxon>
        <taxon>Metazoa</taxon>
        <taxon>Ecdysozoa</taxon>
        <taxon>Arthropoda</taxon>
        <taxon>Hexapoda</taxon>
        <taxon>Insecta</taxon>
        <taxon>Pterygota</taxon>
        <taxon>Neoptera</taxon>
        <taxon>Paraneoptera</taxon>
        <taxon>Psocodea</taxon>
        <taxon>Troctomorpha</taxon>
        <taxon>Phthiraptera</taxon>
        <taxon>Anoplura</taxon>
        <taxon>Pediculidae</taxon>
        <taxon>Pediculus</taxon>
    </lineage>
</organism>
<dbReference type="CDD" id="cd16270">
    <property type="entry name" value="Apc5_N"/>
    <property type="match status" value="1"/>
</dbReference>
<comment type="subcellular location">
    <subcellularLocation>
        <location evidence="2">Cytoplasm</location>
        <location evidence="2">Cytoskeleton</location>
        <location evidence="2">Spindle</location>
    </subcellularLocation>
    <subcellularLocation>
        <location evidence="1">Nucleus</location>
    </subcellularLocation>
</comment>
<keyword evidence="6" id="KW-0963">Cytoplasm</keyword>
<reference evidence="21" key="3">
    <citation type="submission" date="2021-02" db="UniProtKB">
        <authorList>
            <consortium name="EnsemblMetazoa"/>
        </authorList>
    </citation>
    <scope>IDENTIFICATION</scope>
    <source>
        <strain evidence="21">USDA</strain>
    </source>
</reference>
<proteinExistence type="inferred from homology"/>
<reference evidence="20" key="1">
    <citation type="submission" date="2007-04" db="EMBL/GenBank/DDBJ databases">
        <title>Annotation of Pediculus humanus corporis strain USDA.</title>
        <authorList>
            <person name="Kirkness E."/>
            <person name="Hannick L."/>
            <person name="Hass B."/>
            <person name="Bruggner R."/>
            <person name="Lawson D."/>
            <person name="Bidwell S."/>
            <person name="Joardar V."/>
            <person name="Caler E."/>
            <person name="Walenz B."/>
            <person name="Inman J."/>
            <person name="Schobel S."/>
            <person name="Galinsky K."/>
            <person name="Amedeo P."/>
            <person name="Strausberg R."/>
        </authorList>
    </citation>
    <scope>NUCLEOTIDE SEQUENCE</scope>
    <source>
        <strain evidence="20">USDA</strain>
    </source>
</reference>
<dbReference type="PANTHER" id="PTHR12830:SF9">
    <property type="entry name" value="ANAPHASE-PROMOTING COMPLEX SUBUNIT 5"/>
    <property type="match status" value="1"/>
</dbReference>
<evidence type="ECO:0000256" key="16">
    <source>
        <dbReference type="ARBA" id="ARBA00031069"/>
    </source>
</evidence>
<dbReference type="GO" id="GO:0005819">
    <property type="term" value="C:spindle"/>
    <property type="evidence" value="ECO:0007669"/>
    <property type="project" value="UniProtKB-SubCell"/>
</dbReference>
<dbReference type="EMBL" id="DS235854">
    <property type="protein sequence ID" value="EEB18964.1"/>
    <property type="molecule type" value="Genomic_DNA"/>
</dbReference>
<dbReference type="VEuPathDB" id="VectorBase:PHUM541170"/>
<comment type="function">
    <text evidence="17">Component of the anaphase promoting complex/cyclosome (APC/C), a cell cycle-regulated E3 ubiquitin ligase that controls progression through mitosis and the G1 phase of the cell cycle. The APC/C complex acts by mediating ubiquitination and subsequent degradation of target proteins: it mainly mediates the formation of 'Lys-11'-linked polyubiquitin chains and, to a lower extent, the formation of 'Lys-48'- and 'Lys-63'-linked polyubiquitin chains. The APC/C complex catalyzes assembly of branched 'Lys-11'-/'Lys-48'-linked branched ubiquitin chains on target proteins.</text>
</comment>
<dbReference type="SUPFAM" id="SSF48452">
    <property type="entry name" value="TPR-like"/>
    <property type="match status" value="1"/>
</dbReference>
<comment type="pathway">
    <text evidence="3">Protein modification; protein ubiquitination.</text>
</comment>
<feature type="domain" description="Anaphase-promoting complex subunit 5" evidence="18">
    <location>
        <begin position="207"/>
        <end position="311"/>
    </location>
</feature>
<keyword evidence="10" id="KW-0498">Mitosis</keyword>
<evidence type="ECO:0000256" key="4">
    <source>
        <dbReference type="ARBA" id="ARBA00007450"/>
    </source>
</evidence>
<sequence length="694" mass="77567">MAANKDVFSFPSNNNKAQNREIITPHKISIVIFIKEQCLLKEKKEVNNPTYIRGFCMLSLKLIQNPDMDFNSLKDLLSGKTSVKELLQDGVGALLDMIGSAGRLIGTAIGQVTKSSALGLFLRRVLLYFDKLPFSQVVQLYKQYEHYADPNKNILIRKDDNAGKWSKKQAELFFAQEVAKLSSENPASLQNQVTQLLLSNPSFAEAHFLTFLNCVRCKELCGAKTSLHHCFDRALFPLDKTSSNANLSNTSYTDEKTFRYASLSLSAMHASFGHREEANAALKEAIKLAHRAGDSVCLQHSLAWLYILTSENKEALIERSMAKCTELGLSYLMSLGVQSYTKYCGLTGGKPSVVFDVLMRSDVLNCQHMLHELATNSYCLKGALWTLYGHSNMASLCSQQLLRLDSKQVSVCIAMCNVARALAEQGEYDFGLAILNEAQEKFPKNEATAWMTGFQEILYMFSVNESKFNDARKAIAMLAPIKPWESILRKSWMLQWLGDDVDSMKLAQATLSYCRDGWYADPELIPLKVRALIAAAGTLNPGEALGCLFYALGLAQTYYLHHLAAFVTLHIANIQLSLGLSSRALRLTEASLPTVLSHGSVQARGRALLLLARCKLAVGSKQKGINLQQIISLISLAENWLKKARDHVRVKHCFYLKALIYHELGSITERNKCSYEFRQLDINYPSPPSFARNF</sequence>
<dbReference type="EMBL" id="AAZO01006574">
    <property type="status" value="NOT_ANNOTATED_CDS"/>
    <property type="molecule type" value="Genomic_DNA"/>
</dbReference>
<dbReference type="Gene3D" id="1.25.40.10">
    <property type="entry name" value="Tetratricopeptide repeat domain"/>
    <property type="match status" value="1"/>
</dbReference>
<evidence type="ECO:0000256" key="8">
    <source>
        <dbReference type="ARBA" id="ARBA00022618"/>
    </source>
</evidence>
<dbReference type="GO" id="GO:0045842">
    <property type="term" value="P:positive regulation of mitotic metaphase/anaphase transition"/>
    <property type="evidence" value="ECO:0007669"/>
    <property type="project" value="TreeGrafter"/>
</dbReference>
<evidence type="ECO:0000256" key="3">
    <source>
        <dbReference type="ARBA" id="ARBA00004906"/>
    </source>
</evidence>
<evidence type="ECO:0000256" key="15">
    <source>
        <dbReference type="ARBA" id="ARBA00023306"/>
    </source>
</evidence>
<comment type="similarity">
    <text evidence="4">Belongs to the APC5 family.</text>
</comment>
<evidence type="ECO:0000259" key="18">
    <source>
        <dbReference type="Pfam" id="PF12862"/>
    </source>
</evidence>
<evidence type="ECO:0000256" key="10">
    <source>
        <dbReference type="ARBA" id="ARBA00022776"/>
    </source>
</evidence>
<dbReference type="CTD" id="8235656"/>
<dbReference type="InterPro" id="IPR048968">
    <property type="entry name" value="Apc5_N"/>
</dbReference>
<keyword evidence="14" id="KW-0539">Nucleus</keyword>
<evidence type="ECO:0000256" key="5">
    <source>
        <dbReference type="ARBA" id="ARBA00016066"/>
    </source>
</evidence>
<gene>
    <name evidence="21" type="primary">8235656</name>
    <name evidence="20" type="ORF">Phum_PHUM541170</name>
</gene>
<dbReference type="GO" id="GO:0051301">
    <property type="term" value="P:cell division"/>
    <property type="evidence" value="ECO:0007669"/>
    <property type="project" value="UniProtKB-KW"/>
</dbReference>
<dbReference type="InterPro" id="IPR011990">
    <property type="entry name" value="TPR-like_helical_dom_sf"/>
</dbReference>
<dbReference type="eggNOG" id="KOG4322">
    <property type="taxonomic scope" value="Eukaryota"/>
</dbReference>
<evidence type="ECO:0000313" key="22">
    <source>
        <dbReference type="Proteomes" id="UP000009046"/>
    </source>
</evidence>
<keyword evidence="22" id="KW-1185">Reference proteome</keyword>
<evidence type="ECO:0000259" key="19">
    <source>
        <dbReference type="Pfam" id="PF21371"/>
    </source>
</evidence>
<dbReference type="RefSeq" id="XP_002431702.1">
    <property type="nucleotide sequence ID" value="XM_002431657.1"/>
</dbReference>
<evidence type="ECO:0000256" key="1">
    <source>
        <dbReference type="ARBA" id="ARBA00004123"/>
    </source>
</evidence>
<keyword evidence="15" id="KW-0131">Cell cycle</keyword>
<keyword evidence="12" id="KW-0802">TPR repeat</keyword>
<evidence type="ECO:0000256" key="7">
    <source>
        <dbReference type="ARBA" id="ARBA00022553"/>
    </source>
</evidence>
<evidence type="ECO:0000256" key="6">
    <source>
        <dbReference type="ARBA" id="ARBA00022490"/>
    </source>
</evidence>
<dbReference type="KEGG" id="phu:Phum_PHUM541170"/>
<dbReference type="STRING" id="121224.E0W008"/>
<keyword evidence="11" id="KW-0833">Ubl conjugation pathway</keyword>
<keyword evidence="9" id="KW-0677">Repeat</keyword>
<reference evidence="20" key="2">
    <citation type="submission" date="2007-04" db="EMBL/GenBank/DDBJ databases">
        <title>The genome of the human body louse.</title>
        <authorList>
            <consortium name="The Human Body Louse Genome Consortium"/>
            <person name="Kirkness E."/>
            <person name="Walenz B."/>
            <person name="Hass B."/>
            <person name="Bruggner R."/>
            <person name="Strausberg R."/>
        </authorList>
    </citation>
    <scope>NUCLEOTIDE SEQUENCE</scope>
    <source>
        <strain evidence="20">USDA</strain>
    </source>
</reference>
<dbReference type="AlphaFoldDB" id="E0W008"/>
<dbReference type="UniPathway" id="UPA00143"/>
<protein>
    <recommendedName>
        <fullName evidence="5">Anaphase-promoting complex subunit 5</fullName>
    </recommendedName>
    <alternativeName>
        <fullName evidence="16">Cyclosome subunit 5</fullName>
    </alternativeName>
</protein>
<evidence type="ECO:0000313" key="20">
    <source>
        <dbReference type="EMBL" id="EEB18964.1"/>
    </source>
</evidence>
<dbReference type="OrthoDB" id="2504561at2759"/>
<dbReference type="PANTHER" id="PTHR12830">
    <property type="entry name" value="ANAPHASE-PROMOTING COMPLEX SUBUNIT 5"/>
    <property type="match status" value="1"/>
</dbReference>
<feature type="domain" description="Anaphase-promoting complex subunit 5 N-terminal" evidence="19">
    <location>
        <begin position="23"/>
        <end position="148"/>
    </location>
</feature>
<dbReference type="InParanoid" id="E0W008"/>
<keyword evidence="13" id="KW-0206">Cytoskeleton</keyword>
<name>E0W008_PEDHC</name>
<dbReference type="Pfam" id="PF12862">
    <property type="entry name" value="ANAPC5"/>
    <property type="match status" value="1"/>
</dbReference>
<evidence type="ECO:0000256" key="13">
    <source>
        <dbReference type="ARBA" id="ARBA00023212"/>
    </source>
</evidence>
<keyword evidence="8" id="KW-0132">Cell division</keyword>
<dbReference type="Pfam" id="PF21371">
    <property type="entry name" value="Apc5_N"/>
    <property type="match status" value="1"/>
</dbReference>
<evidence type="ECO:0000256" key="14">
    <source>
        <dbReference type="ARBA" id="ARBA00023242"/>
    </source>
</evidence>
<dbReference type="GO" id="GO:0005680">
    <property type="term" value="C:anaphase-promoting complex"/>
    <property type="evidence" value="ECO:0007669"/>
    <property type="project" value="InterPro"/>
</dbReference>
<dbReference type="HOGENOM" id="CLU_020635_0_0_1"/>
<evidence type="ECO:0000256" key="9">
    <source>
        <dbReference type="ARBA" id="ARBA00022737"/>
    </source>
</evidence>
<keyword evidence="7" id="KW-0597">Phosphoprotein</keyword>
<dbReference type="EnsemblMetazoa" id="PHUM541170-RA">
    <property type="protein sequence ID" value="PHUM541170-PA"/>
    <property type="gene ID" value="PHUM541170"/>
</dbReference>
<accession>E0W008</accession>
<dbReference type="InterPro" id="IPR026000">
    <property type="entry name" value="Apc5_dom"/>
</dbReference>
<dbReference type="GO" id="GO:0031145">
    <property type="term" value="P:anaphase-promoting complex-dependent catabolic process"/>
    <property type="evidence" value="ECO:0007669"/>
    <property type="project" value="TreeGrafter"/>
</dbReference>
<dbReference type="GeneID" id="8235656"/>